<dbReference type="AlphaFoldDB" id="J4GEV4"/>
<dbReference type="EMBL" id="HE797187">
    <property type="protein sequence ID" value="CCM05338.1"/>
    <property type="molecule type" value="Genomic_DNA"/>
</dbReference>
<evidence type="ECO:0000313" key="2">
    <source>
        <dbReference type="Proteomes" id="UP000006352"/>
    </source>
</evidence>
<dbReference type="HOGENOM" id="CLU_1366274_0_0_1"/>
<evidence type="ECO:0000313" key="1">
    <source>
        <dbReference type="EMBL" id="CCM05338.1"/>
    </source>
</evidence>
<reference evidence="1 2" key="1">
    <citation type="journal article" date="2012" name="Appl. Environ. Microbiol.">
        <title>Short-read sequencing for genomic analysis of the brown rot fungus Fibroporia radiculosa.</title>
        <authorList>
            <person name="Tang J.D."/>
            <person name="Perkins A.D."/>
            <person name="Sonstegard T.S."/>
            <person name="Schroeder S.G."/>
            <person name="Burgess S.C."/>
            <person name="Diehl S.V."/>
        </authorList>
    </citation>
    <scope>NUCLEOTIDE SEQUENCE [LARGE SCALE GENOMIC DNA]</scope>
    <source>
        <strain evidence="1 2">TFFH 294</strain>
    </source>
</reference>
<protein>
    <submittedName>
        <fullName evidence="1">Uncharacterized protein</fullName>
    </submittedName>
</protein>
<dbReference type="InParanoid" id="J4GEV4"/>
<gene>
    <name evidence="1" type="ORF">FIBRA_07552</name>
</gene>
<name>J4GEV4_9APHY</name>
<accession>J4GEV4</accession>
<organism evidence="1 2">
    <name type="scientific">Fibroporia radiculosa</name>
    <dbReference type="NCBI Taxonomy" id="599839"/>
    <lineage>
        <taxon>Eukaryota</taxon>
        <taxon>Fungi</taxon>
        <taxon>Dikarya</taxon>
        <taxon>Basidiomycota</taxon>
        <taxon>Agaricomycotina</taxon>
        <taxon>Agaricomycetes</taxon>
        <taxon>Polyporales</taxon>
        <taxon>Fibroporiaceae</taxon>
        <taxon>Fibroporia</taxon>
    </lineage>
</organism>
<dbReference type="GeneID" id="24100249"/>
<dbReference type="RefSeq" id="XP_012184621.1">
    <property type="nucleotide sequence ID" value="XM_012329231.1"/>
</dbReference>
<sequence length="200" mass="22186">MAHAAGPIGSRQMPQEMGPEAFEFVGRRCLFRLVSSRGLRPFRPRFCSVDVRGRGREVGFPRASRPDDGLRHWAGRPWAPTVEHEKGEKHEFLWGPPNLDGGHHIRATRPGIAAAGRPSDHQSALRPGTDANYAGRTVLPSNCLRCWEFKPDLEDHRACAGARARVLRPCMRVTSVVCVLLGHWCCRTAAHASTRSKLSP</sequence>
<proteinExistence type="predicted"/>
<keyword evidence="2" id="KW-1185">Reference proteome</keyword>
<dbReference type="Proteomes" id="UP000006352">
    <property type="component" value="Unassembled WGS sequence"/>
</dbReference>